<protein>
    <submittedName>
        <fullName evidence="1">Uncharacterized protein</fullName>
    </submittedName>
</protein>
<reference evidence="1" key="1">
    <citation type="submission" date="2020-04" db="EMBL/GenBank/DDBJ databases">
        <authorList>
            <person name="Chiriac C."/>
            <person name="Salcher M."/>
            <person name="Ghai R."/>
            <person name="Kavagutti S V."/>
        </authorList>
    </citation>
    <scope>NUCLEOTIDE SEQUENCE</scope>
</reference>
<accession>A0A6J5LUU4</accession>
<evidence type="ECO:0000313" key="1">
    <source>
        <dbReference type="EMBL" id="CAB4138354.1"/>
    </source>
</evidence>
<gene>
    <name evidence="1" type="ORF">UFOVP330_11</name>
</gene>
<proteinExistence type="predicted"/>
<name>A0A6J5LUU4_9CAUD</name>
<organism evidence="1">
    <name type="scientific">uncultured Caudovirales phage</name>
    <dbReference type="NCBI Taxonomy" id="2100421"/>
    <lineage>
        <taxon>Viruses</taxon>
        <taxon>Duplodnaviria</taxon>
        <taxon>Heunggongvirae</taxon>
        <taxon>Uroviricota</taxon>
        <taxon>Caudoviricetes</taxon>
        <taxon>Peduoviridae</taxon>
        <taxon>Maltschvirus</taxon>
        <taxon>Maltschvirus maltsch</taxon>
    </lineage>
</organism>
<sequence length="71" mass="7885">MEYWTVMWITVLSGYLEGATLAIPYETEAQCLEALNAVSDTLPYDHKLDCRVGDVPSSSIRPQPRPEGLGE</sequence>
<dbReference type="EMBL" id="LR796344">
    <property type="protein sequence ID" value="CAB4138354.1"/>
    <property type="molecule type" value="Genomic_DNA"/>
</dbReference>